<protein>
    <submittedName>
        <fullName evidence="2">Uncharacterized protein</fullName>
    </submittedName>
</protein>
<proteinExistence type="predicted"/>
<reference evidence="2 3" key="1">
    <citation type="submission" date="2020-03" db="EMBL/GenBank/DDBJ databases">
        <title>Sequencing the genomes of 1000 actinobacteria strains.</title>
        <authorList>
            <person name="Klenk H.-P."/>
        </authorList>
    </citation>
    <scope>NUCLEOTIDE SEQUENCE [LARGE SCALE GENOMIC DNA]</scope>
    <source>
        <strain evidence="2 3">DSM 44556</strain>
    </source>
</reference>
<evidence type="ECO:0000313" key="2">
    <source>
        <dbReference type="EMBL" id="NIH98093.1"/>
    </source>
</evidence>
<organism evidence="2 3">
    <name type="scientific">Mycolicibacterium fluoranthenivorans</name>
    <dbReference type="NCBI Taxonomy" id="258505"/>
    <lineage>
        <taxon>Bacteria</taxon>
        <taxon>Bacillati</taxon>
        <taxon>Actinomycetota</taxon>
        <taxon>Actinomycetes</taxon>
        <taxon>Mycobacteriales</taxon>
        <taxon>Mycobacteriaceae</taxon>
        <taxon>Mycolicibacterium</taxon>
    </lineage>
</organism>
<comment type="caution">
    <text evidence="2">The sequence shown here is derived from an EMBL/GenBank/DDBJ whole genome shotgun (WGS) entry which is preliminary data.</text>
</comment>
<keyword evidence="3" id="KW-1185">Reference proteome</keyword>
<sequence>MTLLNGGLAKAKNIKTMGEFADQFILGITDEEWRICAALGGAVDIISLIALVAAIRTAPDYPLPPDHPLNPASRYAEQVAS</sequence>
<dbReference type="EMBL" id="JAANOW010000003">
    <property type="protein sequence ID" value="NIH98093.1"/>
    <property type="molecule type" value="Genomic_DNA"/>
</dbReference>
<dbReference type="AlphaFoldDB" id="A0A7X5U4A2"/>
<evidence type="ECO:0000256" key="1">
    <source>
        <dbReference type="SAM" id="MobiDB-lite"/>
    </source>
</evidence>
<dbReference type="Proteomes" id="UP000547444">
    <property type="component" value="Unassembled WGS sequence"/>
</dbReference>
<feature type="region of interest" description="Disordered" evidence="1">
    <location>
        <begin position="61"/>
        <end position="81"/>
    </location>
</feature>
<evidence type="ECO:0000313" key="3">
    <source>
        <dbReference type="Proteomes" id="UP000547444"/>
    </source>
</evidence>
<accession>A0A7X5U4A2</accession>
<dbReference type="RefSeq" id="WP_167163438.1">
    <property type="nucleotide sequence ID" value="NZ_JAANOW010000003.1"/>
</dbReference>
<name>A0A7X5U4A2_9MYCO</name>
<gene>
    <name evidence="2" type="ORF">FHU31_005099</name>
</gene>